<keyword evidence="7" id="KW-1185">Reference proteome</keyword>
<evidence type="ECO:0000256" key="3">
    <source>
        <dbReference type="ARBA" id="ARBA00022112"/>
    </source>
</evidence>
<dbReference type="GO" id="GO:0046872">
    <property type="term" value="F:metal ion binding"/>
    <property type="evidence" value="ECO:0007669"/>
    <property type="project" value="UniProtKB-KW"/>
</dbReference>
<dbReference type="GO" id="GO:0005737">
    <property type="term" value="C:cytoplasm"/>
    <property type="evidence" value="ECO:0007669"/>
    <property type="project" value="TreeGrafter"/>
</dbReference>
<comment type="similarity">
    <text evidence="1">Belongs to the GTP cyclohydrolase I type 2/NIF3 family.</text>
</comment>
<comment type="caution">
    <text evidence="6">The sequence shown here is derived from an EMBL/GenBank/DDBJ whole genome shotgun (WGS) entry which is preliminary data.</text>
</comment>
<evidence type="ECO:0000313" key="6">
    <source>
        <dbReference type="EMBL" id="RLY04350.1"/>
    </source>
</evidence>
<dbReference type="EMBL" id="RCVM01000003">
    <property type="protein sequence ID" value="RLY04350.1"/>
    <property type="molecule type" value="Genomic_DNA"/>
</dbReference>
<dbReference type="NCBIfam" id="TIGR00486">
    <property type="entry name" value="YbgI_SA1388"/>
    <property type="match status" value="1"/>
</dbReference>
<feature type="binding site" evidence="5">
    <location>
        <position position="226"/>
    </location>
    <ligand>
        <name>a divalent metal cation</name>
        <dbReference type="ChEBI" id="CHEBI:60240"/>
        <label>1</label>
    </ligand>
</feature>
<gene>
    <name evidence="6" type="ORF">EAF07_02570</name>
</gene>
<accession>A0A3L9DZT6</accession>
<dbReference type="PANTHER" id="PTHR13799">
    <property type="entry name" value="NGG1 INTERACTING FACTOR 3"/>
    <property type="match status" value="1"/>
</dbReference>
<evidence type="ECO:0000256" key="2">
    <source>
        <dbReference type="ARBA" id="ARBA00011643"/>
    </source>
</evidence>
<dbReference type="RefSeq" id="WP_121834735.1">
    <property type="nucleotide sequence ID" value="NZ_CP163513.1"/>
</dbReference>
<dbReference type="Gene3D" id="3.40.1390.30">
    <property type="entry name" value="NIF3 (NGG1p interacting factor 3)-like"/>
    <property type="match status" value="2"/>
</dbReference>
<dbReference type="PANTHER" id="PTHR13799:SF14">
    <property type="entry name" value="GTP CYCLOHYDROLASE 1 TYPE 2 HOMOLOG"/>
    <property type="match status" value="1"/>
</dbReference>
<evidence type="ECO:0000313" key="7">
    <source>
        <dbReference type="Proteomes" id="UP000279194"/>
    </source>
</evidence>
<dbReference type="Pfam" id="PF01784">
    <property type="entry name" value="DUF34_NIF3"/>
    <property type="match status" value="1"/>
</dbReference>
<comment type="subunit">
    <text evidence="2">Homohexamer.</text>
</comment>
<dbReference type="OrthoDB" id="9792792at2"/>
<evidence type="ECO:0000256" key="1">
    <source>
        <dbReference type="ARBA" id="ARBA00006964"/>
    </source>
</evidence>
<dbReference type="InterPro" id="IPR036069">
    <property type="entry name" value="DUF34/NIF3_sf"/>
</dbReference>
<proteinExistence type="inferred from homology"/>
<protein>
    <recommendedName>
        <fullName evidence="3">GTP cyclohydrolase 1 type 2 homolog</fullName>
    </recommendedName>
</protein>
<keyword evidence="4 5" id="KW-0479">Metal-binding</keyword>
<feature type="binding site" evidence="5">
    <location>
        <position position="103"/>
    </location>
    <ligand>
        <name>a divalent metal cation</name>
        <dbReference type="ChEBI" id="CHEBI:60240"/>
        <label>1</label>
    </ligand>
</feature>
<name>A0A3L9DZT6_9STRE</name>
<evidence type="ECO:0000256" key="5">
    <source>
        <dbReference type="PIRSR" id="PIRSR602678-1"/>
    </source>
</evidence>
<dbReference type="Proteomes" id="UP000279194">
    <property type="component" value="Unassembled WGS sequence"/>
</dbReference>
<feature type="binding site" evidence="5">
    <location>
        <position position="66"/>
    </location>
    <ligand>
        <name>a divalent metal cation</name>
        <dbReference type="ChEBI" id="CHEBI:60240"/>
        <label>1</label>
    </ligand>
</feature>
<sequence>MVLASDVIARYEAFCPKELTMEGDVVGLQIGSLKKDIKRVMVTLDVRETVVAEAISNDVDLIITKHAPIFKGLKDLVSSPQRDILLDLVKHDIAVYVSHTNIDVVPGGLSDWFCELLEIEDTEPLSLTKDQMGLGRIGTIAEQTVEELALKVKNVFELDSVRLISYDKGNPIVRRVAICGGSGDDFYPLAVAKGADIYITGDIYYHTAQEMLTEGLLGIDPGHHIEVLFIKKIAELLRQWTFDNHWDIEVLEASSNTNPFYHL</sequence>
<reference evidence="6 7" key="1">
    <citation type="submission" date="2018-10" db="EMBL/GenBank/DDBJ databases">
        <title>Streptococcus hillyeri sp. nov., isolated from equine tracheal sample.</title>
        <authorList>
            <person name="Macfadyen A.C."/>
            <person name="Waller A."/>
            <person name="Paterson G.K."/>
        </authorList>
    </citation>
    <scope>NUCLEOTIDE SEQUENCE [LARGE SCALE GENOMIC DNA]</scope>
    <source>
        <strain evidence="6 7">28462</strain>
    </source>
</reference>
<feature type="binding site" evidence="5">
    <location>
        <position position="223"/>
    </location>
    <ligand>
        <name>a divalent metal cation</name>
        <dbReference type="ChEBI" id="CHEBI:60240"/>
        <label>1</label>
    </ligand>
</feature>
<dbReference type="FunFam" id="3.40.1390.30:FF:000001">
    <property type="entry name" value="GTP cyclohydrolase 1 type 2"/>
    <property type="match status" value="1"/>
</dbReference>
<evidence type="ECO:0000256" key="4">
    <source>
        <dbReference type="ARBA" id="ARBA00022723"/>
    </source>
</evidence>
<dbReference type="InterPro" id="IPR002678">
    <property type="entry name" value="DUF34/NIF3"/>
</dbReference>
<dbReference type="SUPFAM" id="SSF102705">
    <property type="entry name" value="NIF3 (NGG1p interacting factor 3)-like"/>
    <property type="match status" value="1"/>
</dbReference>
<dbReference type="AlphaFoldDB" id="A0A3L9DZT6"/>
<organism evidence="6 7">
    <name type="scientific">Streptococcus hillyeri</name>
    <dbReference type="NCBI Taxonomy" id="2282420"/>
    <lineage>
        <taxon>Bacteria</taxon>
        <taxon>Bacillati</taxon>
        <taxon>Bacillota</taxon>
        <taxon>Bacilli</taxon>
        <taxon>Lactobacillales</taxon>
        <taxon>Streptococcaceae</taxon>
        <taxon>Streptococcus</taxon>
    </lineage>
</organism>